<dbReference type="SUPFAM" id="SSF52540">
    <property type="entry name" value="P-loop containing nucleoside triphosphate hydrolases"/>
    <property type="match status" value="1"/>
</dbReference>
<feature type="domain" description="R13L1/DRL21-like LRR repeat region" evidence="9">
    <location>
        <begin position="708"/>
        <end position="834"/>
    </location>
</feature>
<dbReference type="PANTHER" id="PTHR36766:SF40">
    <property type="entry name" value="DISEASE RESISTANCE PROTEIN RGA3"/>
    <property type="match status" value="1"/>
</dbReference>
<dbReference type="Pfam" id="PF13855">
    <property type="entry name" value="LRR_8"/>
    <property type="match status" value="1"/>
</dbReference>
<evidence type="ECO:0000259" key="9">
    <source>
        <dbReference type="Pfam" id="PF25019"/>
    </source>
</evidence>
<evidence type="ECO:0000256" key="5">
    <source>
        <dbReference type="ARBA" id="ARBA00022840"/>
    </source>
</evidence>
<dbReference type="EMBL" id="JXTB01000029">
    <property type="protein sequence ID" value="PON74411.1"/>
    <property type="molecule type" value="Genomic_DNA"/>
</dbReference>
<evidence type="ECO:0000259" key="6">
    <source>
        <dbReference type="Pfam" id="PF00931"/>
    </source>
</evidence>
<dbReference type="GO" id="GO:0043531">
    <property type="term" value="F:ADP binding"/>
    <property type="evidence" value="ECO:0007669"/>
    <property type="project" value="InterPro"/>
</dbReference>
<dbReference type="Pfam" id="PF23559">
    <property type="entry name" value="WHD_DRP"/>
    <property type="match status" value="1"/>
</dbReference>
<dbReference type="InterPro" id="IPR001611">
    <property type="entry name" value="Leu-rich_rpt"/>
</dbReference>
<proteinExistence type="predicted"/>
<feature type="domain" description="NB-ARC" evidence="6">
    <location>
        <begin position="175"/>
        <end position="358"/>
    </location>
</feature>
<dbReference type="Gene3D" id="3.80.10.10">
    <property type="entry name" value="Ribonuclease Inhibitor"/>
    <property type="match status" value="3"/>
</dbReference>
<dbReference type="Gene3D" id="1.10.10.10">
    <property type="entry name" value="Winged helix-like DNA-binding domain superfamily/Winged helix DNA-binding domain"/>
    <property type="match status" value="1"/>
</dbReference>
<keyword evidence="5" id="KW-0067">ATP-binding</keyword>
<dbReference type="InterPro" id="IPR042197">
    <property type="entry name" value="Apaf_helical"/>
</dbReference>
<name>A0A2P5DM99_PARAD</name>
<comment type="caution">
    <text evidence="10">The sequence shown here is derived from an EMBL/GenBank/DDBJ whole genome shotgun (WGS) entry which is preliminary data.</text>
</comment>
<dbReference type="GO" id="GO:0051707">
    <property type="term" value="P:response to other organism"/>
    <property type="evidence" value="ECO:0007669"/>
    <property type="project" value="UniProtKB-ARBA"/>
</dbReference>
<dbReference type="PANTHER" id="PTHR36766">
    <property type="entry name" value="PLANT BROAD-SPECTRUM MILDEW RESISTANCE PROTEIN RPW8"/>
    <property type="match status" value="1"/>
</dbReference>
<dbReference type="PRINTS" id="PR00364">
    <property type="entry name" value="DISEASERSIST"/>
</dbReference>
<dbReference type="InterPro" id="IPR041118">
    <property type="entry name" value="Rx_N"/>
</dbReference>
<keyword evidence="11" id="KW-1185">Reference proteome</keyword>
<evidence type="ECO:0000259" key="8">
    <source>
        <dbReference type="Pfam" id="PF23559"/>
    </source>
</evidence>
<organism evidence="10 11">
    <name type="scientific">Parasponia andersonii</name>
    <name type="common">Sponia andersonii</name>
    <dbReference type="NCBI Taxonomy" id="3476"/>
    <lineage>
        <taxon>Eukaryota</taxon>
        <taxon>Viridiplantae</taxon>
        <taxon>Streptophyta</taxon>
        <taxon>Embryophyta</taxon>
        <taxon>Tracheophyta</taxon>
        <taxon>Spermatophyta</taxon>
        <taxon>Magnoliopsida</taxon>
        <taxon>eudicotyledons</taxon>
        <taxon>Gunneridae</taxon>
        <taxon>Pentapetalae</taxon>
        <taxon>rosids</taxon>
        <taxon>fabids</taxon>
        <taxon>Rosales</taxon>
        <taxon>Cannabaceae</taxon>
        <taxon>Parasponia</taxon>
    </lineage>
</organism>
<evidence type="ECO:0000313" key="10">
    <source>
        <dbReference type="EMBL" id="PON74411.1"/>
    </source>
</evidence>
<evidence type="ECO:0000313" key="11">
    <source>
        <dbReference type="Proteomes" id="UP000237105"/>
    </source>
</evidence>
<dbReference type="FunFam" id="1.10.10.10:FF:000322">
    <property type="entry name" value="Probable disease resistance protein At1g63360"/>
    <property type="match status" value="1"/>
</dbReference>
<dbReference type="Pfam" id="PF18052">
    <property type="entry name" value="Rx_N"/>
    <property type="match status" value="1"/>
</dbReference>
<feature type="domain" description="Disease resistance protein winged helix" evidence="8">
    <location>
        <begin position="446"/>
        <end position="517"/>
    </location>
</feature>
<dbReference type="AlphaFoldDB" id="A0A2P5DM99"/>
<evidence type="ECO:0000259" key="7">
    <source>
        <dbReference type="Pfam" id="PF18052"/>
    </source>
</evidence>
<evidence type="ECO:0000256" key="4">
    <source>
        <dbReference type="ARBA" id="ARBA00022821"/>
    </source>
</evidence>
<feature type="domain" description="Disease resistance N-terminal" evidence="7">
    <location>
        <begin position="10"/>
        <end position="100"/>
    </location>
</feature>
<dbReference type="Gene3D" id="3.40.50.300">
    <property type="entry name" value="P-loop containing nucleotide triphosphate hydrolases"/>
    <property type="match status" value="1"/>
</dbReference>
<dbReference type="Pfam" id="PF25019">
    <property type="entry name" value="LRR_R13L1-DRL21"/>
    <property type="match status" value="1"/>
</dbReference>
<dbReference type="GO" id="GO:0006952">
    <property type="term" value="P:defense response"/>
    <property type="evidence" value="ECO:0007669"/>
    <property type="project" value="UniProtKB-KW"/>
</dbReference>
<dbReference type="InterPro" id="IPR002182">
    <property type="entry name" value="NB-ARC"/>
</dbReference>
<dbReference type="InterPro" id="IPR032675">
    <property type="entry name" value="LRR_dom_sf"/>
</dbReference>
<dbReference type="Gene3D" id="1.20.5.4130">
    <property type="match status" value="1"/>
</dbReference>
<dbReference type="Gene3D" id="1.10.8.430">
    <property type="entry name" value="Helical domain of apoptotic protease-activating factors"/>
    <property type="match status" value="1"/>
</dbReference>
<reference evidence="11" key="1">
    <citation type="submission" date="2016-06" db="EMBL/GenBank/DDBJ databases">
        <title>Parallel loss of symbiosis genes in relatives of nitrogen-fixing non-legume Parasponia.</title>
        <authorList>
            <person name="Van Velzen R."/>
            <person name="Holmer R."/>
            <person name="Bu F."/>
            <person name="Rutten L."/>
            <person name="Van Zeijl A."/>
            <person name="Liu W."/>
            <person name="Santuari L."/>
            <person name="Cao Q."/>
            <person name="Sharma T."/>
            <person name="Shen D."/>
            <person name="Roswanjaya Y."/>
            <person name="Wardhani T."/>
            <person name="Kalhor M.S."/>
            <person name="Jansen J."/>
            <person name="Van den Hoogen J."/>
            <person name="Gungor B."/>
            <person name="Hartog M."/>
            <person name="Hontelez J."/>
            <person name="Verver J."/>
            <person name="Yang W.-C."/>
            <person name="Schijlen E."/>
            <person name="Repin R."/>
            <person name="Schilthuizen M."/>
            <person name="Schranz E."/>
            <person name="Heidstra R."/>
            <person name="Miyata K."/>
            <person name="Fedorova E."/>
            <person name="Kohlen W."/>
            <person name="Bisseling T."/>
            <person name="Smit S."/>
            <person name="Geurts R."/>
        </authorList>
    </citation>
    <scope>NUCLEOTIDE SEQUENCE [LARGE SCALE GENOMIC DNA]</scope>
    <source>
        <strain evidence="11">cv. WU1-14</strain>
    </source>
</reference>
<keyword evidence="1" id="KW-0433">Leucine-rich repeat</keyword>
<evidence type="ECO:0000256" key="3">
    <source>
        <dbReference type="ARBA" id="ARBA00022741"/>
    </source>
</evidence>
<accession>A0A2P5DM99</accession>
<dbReference type="InterPro" id="IPR036388">
    <property type="entry name" value="WH-like_DNA-bd_sf"/>
</dbReference>
<dbReference type="GO" id="GO:0005524">
    <property type="term" value="F:ATP binding"/>
    <property type="evidence" value="ECO:0007669"/>
    <property type="project" value="UniProtKB-KW"/>
</dbReference>
<dbReference type="OrthoDB" id="1179148at2759"/>
<dbReference type="InterPro" id="IPR058922">
    <property type="entry name" value="WHD_DRP"/>
</dbReference>
<keyword evidence="3" id="KW-0547">Nucleotide-binding</keyword>
<keyword evidence="2" id="KW-0677">Repeat</keyword>
<dbReference type="FunFam" id="3.40.50.300:FF:001091">
    <property type="entry name" value="Probable disease resistance protein At1g61300"/>
    <property type="match status" value="1"/>
</dbReference>
<dbReference type="InterPro" id="IPR027417">
    <property type="entry name" value="P-loop_NTPase"/>
</dbReference>
<protein>
    <submittedName>
        <fullName evidence="10">NB-ARC domain, LRR domain containing protein</fullName>
    </submittedName>
</protein>
<keyword evidence="4" id="KW-0611">Plant defense</keyword>
<evidence type="ECO:0000256" key="2">
    <source>
        <dbReference type="ARBA" id="ARBA00022737"/>
    </source>
</evidence>
<dbReference type="InterPro" id="IPR056789">
    <property type="entry name" value="LRR_R13L1-DRL21"/>
</dbReference>
<dbReference type="SUPFAM" id="SSF52058">
    <property type="entry name" value="L domain-like"/>
    <property type="match status" value="1"/>
</dbReference>
<dbReference type="Proteomes" id="UP000237105">
    <property type="component" value="Unassembled WGS sequence"/>
</dbReference>
<dbReference type="Pfam" id="PF00931">
    <property type="entry name" value="NB-ARC"/>
    <property type="match status" value="1"/>
</dbReference>
<sequence>MAELVAGALLSASLQVLFERLASEEIPKLFHGKKAILDLLYELNTMLSSANVLSNDAEERQLGNEEVRKWLFKLQDVIYEAEDLLDRIDYEALRSKLEGESRRGTNTVLMNFIPTLMFTAFDNSVKQDATEILRKLKILLDQKDVLGLRKSFQNKPYQRPLARLVEETSVYGRDTDKEVIVDLLLSNDYSGNKISVIPIVGMGGIGKTTLAQLVYDDDRIQKHFELKAWVTVSDEFDIYKITKTIFEGVSSEKSDTIFEGVSSEKSDIGNLFELQRKLKEAVRGKKFLFVHDDVWNENYPLWDALKSSFESGANGSKIIVTTRIEKVASIMTTGQNRHLTYLSQEDCWQLFVGHAFGSNVDLINAYQDLQEVGRDIVNKCKGLPLAIKSLAGLFRSERNPKIWENILNSHAWDELYRIEDTILPALWLSYRHLSADLQRCFAYCSIFPKDYEFEKEKLILLWMAEGLLKSDRGSKCKEERGDEYFNELLSRSLFQQYQGRRGHGSVIRMHDLVHDLAIFVSGEVFFRLDLSNALHSLSDNTRHLSFRKGTCDLNKLKVLCKAKCLRTFLALPLDELSERDYSKYPVPYDLLLPRGSCLRVLSLSQSSIQELPDSISNLKHLRYLDLSLTEITELPDSICTLYNLQTLLLSWCEKLSRLPKNMGSLLNLRHLDIEGVPLKEMPPQITNLKYLSTLSQVVLGYGQSGFKIKMLNDFERLNGKIGIFGLENISDAAEASEGNLKDRKRLSKIHLRWNANAGVAESSQKEKAVLDALRPHTNLTDLEIEFYRGTIFSDWVVDNSFSNLVKVCLKDCKNCLVLPPLGQLPSLKDLTIDGFDSVVSIGDEIHGNGTSFSSLEYLWISDMLEWKEWSFSEAILEVGVFPRLTRLGIYNCPKLVIGLPGYLPSLERLGIRDCEEMEVLLFRNQQSVTASFSLNSKLKSLTLNRCKTLFKNSVNWDLQRHSCLESLNITAWEDESFPVEGLLPTTLSKIYIQQCSKLERLNGKAFQQLTSLKTLHIHVCESLRCLPEEGLPTSLEALSISYCPLLKQRCEEGGEDWPKISHITSLSLKNI</sequence>
<evidence type="ECO:0000256" key="1">
    <source>
        <dbReference type="ARBA" id="ARBA00022614"/>
    </source>
</evidence>
<gene>
    <name evidence="10" type="ORF">PanWU01x14_052430</name>
</gene>